<reference evidence="1 2" key="1">
    <citation type="journal article" date="2018" name="Nat. Genet.">
        <title>The Rosa genome provides new insights in the design of modern roses.</title>
        <authorList>
            <person name="Bendahmane M."/>
        </authorList>
    </citation>
    <scope>NUCLEOTIDE SEQUENCE [LARGE SCALE GENOMIC DNA]</scope>
    <source>
        <strain evidence="2">cv. Old Blush</strain>
    </source>
</reference>
<dbReference type="Proteomes" id="UP000238479">
    <property type="component" value="Chromosome 5"/>
</dbReference>
<dbReference type="PANTHER" id="PTHR12694">
    <property type="entry name" value="TRANSCRIPTION INITIATION FACTOR IIA SUBUNIT 1"/>
    <property type="match status" value="1"/>
</dbReference>
<accession>A0A2P6Q9S7</accession>
<dbReference type="AlphaFoldDB" id="A0A2P6Q9S7"/>
<organism evidence="1 2">
    <name type="scientific">Rosa chinensis</name>
    <name type="common">China rose</name>
    <dbReference type="NCBI Taxonomy" id="74649"/>
    <lineage>
        <taxon>Eukaryota</taxon>
        <taxon>Viridiplantae</taxon>
        <taxon>Streptophyta</taxon>
        <taxon>Embryophyta</taxon>
        <taxon>Tracheophyta</taxon>
        <taxon>Spermatophyta</taxon>
        <taxon>Magnoliopsida</taxon>
        <taxon>eudicotyledons</taxon>
        <taxon>Gunneridae</taxon>
        <taxon>Pentapetalae</taxon>
        <taxon>rosids</taxon>
        <taxon>fabids</taxon>
        <taxon>Rosales</taxon>
        <taxon>Rosaceae</taxon>
        <taxon>Rosoideae</taxon>
        <taxon>Rosoideae incertae sedis</taxon>
        <taxon>Rosa</taxon>
    </lineage>
</organism>
<dbReference type="EMBL" id="PDCK01000043">
    <property type="protein sequence ID" value="PRQ30935.1"/>
    <property type="molecule type" value="Genomic_DNA"/>
</dbReference>
<comment type="caution">
    <text evidence="1">The sequence shown here is derived from an EMBL/GenBank/DDBJ whole genome shotgun (WGS) entry which is preliminary data.</text>
</comment>
<dbReference type="InterPro" id="IPR004855">
    <property type="entry name" value="TFIIA_asu/bsu"/>
</dbReference>
<evidence type="ECO:0000313" key="2">
    <source>
        <dbReference type="Proteomes" id="UP000238479"/>
    </source>
</evidence>
<name>A0A2P6Q9S7_ROSCH</name>
<dbReference type="Gene3D" id="1.10.287.100">
    <property type="match status" value="1"/>
</dbReference>
<dbReference type="Gramene" id="PRQ30935">
    <property type="protein sequence ID" value="PRQ30935"/>
    <property type="gene ID" value="RchiOBHm_Chr5g0029991"/>
</dbReference>
<dbReference type="GO" id="GO:0005672">
    <property type="term" value="C:transcription factor TFIIA complex"/>
    <property type="evidence" value="ECO:0007669"/>
    <property type="project" value="InterPro"/>
</dbReference>
<sequence length="111" mass="12327">MTSGVVYLNVIQDVINKVRPEFIDDPGEKLLMQLQATWEAKMMQAGVVGTPAVDLNVPCTSVPPITVTRSSSTTTASTGNWRQLVQYYSYRSTIHATSLSLDYLSNISDRW</sequence>
<dbReference type="STRING" id="74649.A0A2P6Q9S7"/>
<protein>
    <submittedName>
        <fullName evidence="1">Putative transcription factor IIA, alpha/beta subunit, transcription factor IIA, helical</fullName>
    </submittedName>
</protein>
<dbReference type="SUPFAM" id="SSF47396">
    <property type="entry name" value="Transcription factor IIA (TFIIA), alpha-helical domain"/>
    <property type="match status" value="1"/>
</dbReference>
<gene>
    <name evidence="1" type="ORF">RchiOBHm_Chr5g0029991</name>
</gene>
<dbReference type="GO" id="GO:0006367">
    <property type="term" value="P:transcription initiation at RNA polymerase II promoter"/>
    <property type="evidence" value="ECO:0007669"/>
    <property type="project" value="InterPro"/>
</dbReference>
<dbReference type="PANTHER" id="PTHR12694:SF8">
    <property type="entry name" value="TRANSCRIPTION INITIATION FACTOR IIA SUBUNIT 1"/>
    <property type="match status" value="1"/>
</dbReference>
<proteinExistence type="predicted"/>
<evidence type="ECO:0000313" key="1">
    <source>
        <dbReference type="EMBL" id="PRQ30935.1"/>
    </source>
</evidence>
<keyword evidence="2" id="KW-1185">Reference proteome</keyword>